<proteinExistence type="predicted"/>
<evidence type="ECO:0000313" key="2">
    <source>
        <dbReference type="Proteomes" id="UP000480246"/>
    </source>
</evidence>
<protein>
    <submittedName>
        <fullName evidence="1">AAA family ATPase</fullName>
    </submittedName>
</protein>
<evidence type="ECO:0000313" key="1">
    <source>
        <dbReference type="EMBL" id="KAB8138010.1"/>
    </source>
</evidence>
<dbReference type="Proteomes" id="UP000480246">
    <property type="component" value="Unassembled WGS sequence"/>
</dbReference>
<dbReference type="AlphaFoldDB" id="A0A7C8GV78"/>
<accession>A0A7C8GV78</accession>
<dbReference type="Gene3D" id="3.40.50.300">
    <property type="entry name" value="P-loop containing nucleotide triphosphate hydrolases"/>
    <property type="match status" value="1"/>
</dbReference>
<keyword evidence="2" id="KW-1185">Reference proteome</keyword>
<dbReference type="EMBL" id="WEID01000030">
    <property type="protein sequence ID" value="KAB8138010.1"/>
    <property type="molecule type" value="Genomic_DNA"/>
</dbReference>
<comment type="caution">
    <text evidence="1">The sequence shown here is derived from an EMBL/GenBank/DDBJ whole genome shotgun (WGS) entry which is preliminary data.</text>
</comment>
<dbReference type="InterPro" id="IPR027417">
    <property type="entry name" value="P-loop_NTPase"/>
</dbReference>
<reference evidence="1 2" key="1">
    <citation type="submission" date="2019-10" db="EMBL/GenBank/DDBJ databases">
        <title>Gracilibacillus sp. nov. isolated from rice seeds.</title>
        <authorList>
            <person name="He S."/>
        </authorList>
    </citation>
    <scope>NUCLEOTIDE SEQUENCE [LARGE SCALE GENOMIC DNA]</scope>
    <source>
        <strain evidence="1 2">TD8</strain>
    </source>
</reference>
<name>A0A7C8GV78_9BACI</name>
<dbReference type="RefSeq" id="WP_153402220.1">
    <property type="nucleotide sequence ID" value="NZ_ML762426.1"/>
</dbReference>
<dbReference type="OrthoDB" id="193997at2"/>
<gene>
    <name evidence="1" type="ORF">F9U64_06695</name>
</gene>
<sequence length="185" mass="21277">MKFVIIVGPQAVGKMTVGQELAKITDLKLLHNHMTIELLAPIFGFTSEMWRISKLFREEIFTSVAKSDLPGMIFTCVVAFNKKEDWQDVEKICGIFESNGGEVFLIELEAELEERIRRNKTPNRLEHKPSKREIEQSEQRLVASMEKFRLNSVEGEVDKENYLKINNTELSAEEVASIIKNTFQL</sequence>
<organism evidence="1 2">
    <name type="scientific">Gracilibacillus oryzae</name>
    <dbReference type="NCBI Taxonomy" id="1672701"/>
    <lineage>
        <taxon>Bacteria</taxon>
        <taxon>Bacillati</taxon>
        <taxon>Bacillota</taxon>
        <taxon>Bacilli</taxon>
        <taxon>Bacillales</taxon>
        <taxon>Bacillaceae</taxon>
        <taxon>Gracilibacillus</taxon>
    </lineage>
</organism>
<dbReference type="SUPFAM" id="SSF52540">
    <property type="entry name" value="P-loop containing nucleoside triphosphate hydrolases"/>
    <property type="match status" value="1"/>
</dbReference>